<dbReference type="Pfam" id="PF00482">
    <property type="entry name" value="T2SSF"/>
    <property type="match status" value="2"/>
</dbReference>
<evidence type="ECO:0000256" key="5">
    <source>
        <dbReference type="ARBA" id="ARBA00022989"/>
    </source>
</evidence>
<dbReference type="InterPro" id="IPR003004">
    <property type="entry name" value="GspF/PilC"/>
</dbReference>
<protein>
    <submittedName>
        <fullName evidence="9">Type II secretion system protein F (GspF)</fullName>
    </submittedName>
</protein>
<comment type="similarity">
    <text evidence="2">Belongs to the GSP F family.</text>
</comment>
<name>A0A1I4GAH7_9LACT</name>
<reference evidence="9 10" key="1">
    <citation type="submission" date="2016-10" db="EMBL/GenBank/DDBJ databases">
        <authorList>
            <person name="de Groot N.N."/>
        </authorList>
    </citation>
    <scope>NUCLEOTIDE SEQUENCE [LARGE SCALE GENOMIC DNA]</scope>
    <source>
        <strain evidence="9 10">M79</strain>
    </source>
</reference>
<evidence type="ECO:0000256" key="7">
    <source>
        <dbReference type="SAM" id="Phobius"/>
    </source>
</evidence>
<evidence type="ECO:0000313" key="10">
    <source>
        <dbReference type="Proteomes" id="UP000181969"/>
    </source>
</evidence>
<keyword evidence="5 7" id="KW-1133">Transmembrane helix</keyword>
<keyword evidence="6 7" id="KW-0472">Membrane</keyword>
<dbReference type="GO" id="GO:0005886">
    <property type="term" value="C:plasma membrane"/>
    <property type="evidence" value="ECO:0007669"/>
    <property type="project" value="UniProtKB-SubCell"/>
</dbReference>
<dbReference type="InterPro" id="IPR042094">
    <property type="entry name" value="T2SS_GspF_sf"/>
</dbReference>
<accession>A0A1I4GAH7</accession>
<dbReference type="NCBIfam" id="NF041012">
    <property type="entry name" value="T4P_ComGB"/>
    <property type="match status" value="1"/>
</dbReference>
<proteinExistence type="inferred from homology"/>
<dbReference type="Proteomes" id="UP000181969">
    <property type="component" value="Unassembled WGS sequence"/>
</dbReference>
<evidence type="ECO:0000313" key="9">
    <source>
        <dbReference type="EMBL" id="SFL26573.1"/>
    </source>
</evidence>
<evidence type="ECO:0000256" key="6">
    <source>
        <dbReference type="ARBA" id="ARBA00023136"/>
    </source>
</evidence>
<dbReference type="PANTHER" id="PTHR30012">
    <property type="entry name" value="GENERAL SECRETION PATHWAY PROTEIN"/>
    <property type="match status" value="1"/>
</dbReference>
<keyword evidence="3" id="KW-1003">Cell membrane</keyword>
<dbReference type="EMBL" id="FOTJ01000003">
    <property type="protein sequence ID" value="SFL26573.1"/>
    <property type="molecule type" value="Genomic_DNA"/>
</dbReference>
<sequence>MDLSQLLQLRTKKLSLAKQIKLIQLMNNLFKSGFHLSEIIDFLERSGLTEAYFISKMREGLLNGQSFSGILAKLKFNEDIVTQLSLAESHGNVEYTLGLIEEKLRRVLNIRKKLIQVATYPLVLLVFLIFIMLGLKKYLLPQLDENRGLATYVIQNLPTLFLGFLFSLLIVFYLGRYYWKKKTALEAMRLMAKIPFVGRFVQLYLTAYFSREWGNLIAQAVDLRQICFIMQEQKSRIFKEFGFELLQILDRGQKFEDALRFYPIFTKELALIVEYGELKSKLGKELMVFSEESWSLFFERVERAMQLIQPIVFLLVALLIILIYAAMLLPIYGNMGNLI</sequence>
<evidence type="ECO:0000256" key="3">
    <source>
        <dbReference type="ARBA" id="ARBA00022475"/>
    </source>
</evidence>
<feature type="transmembrane region" description="Helical" evidence="7">
    <location>
        <begin position="114"/>
        <end position="135"/>
    </location>
</feature>
<feature type="domain" description="Type II secretion system protein GspF" evidence="8">
    <location>
        <begin position="209"/>
        <end position="330"/>
    </location>
</feature>
<dbReference type="AlphaFoldDB" id="A0A1I4GAH7"/>
<evidence type="ECO:0000259" key="8">
    <source>
        <dbReference type="Pfam" id="PF00482"/>
    </source>
</evidence>
<comment type="subcellular location">
    <subcellularLocation>
        <location evidence="1">Cell membrane</location>
        <topology evidence="1">Multi-pass membrane protein</topology>
    </subcellularLocation>
</comment>
<dbReference type="RefSeq" id="WP_256211066.1">
    <property type="nucleotide sequence ID" value="NZ_FOTJ01000003.1"/>
</dbReference>
<gene>
    <name evidence="9" type="ORF">SAMN05216438_103141</name>
</gene>
<organism evidence="9 10">
    <name type="scientific">Lactococcus garvieae</name>
    <dbReference type="NCBI Taxonomy" id="1363"/>
    <lineage>
        <taxon>Bacteria</taxon>
        <taxon>Bacillati</taxon>
        <taxon>Bacillota</taxon>
        <taxon>Bacilli</taxon>
        <taxon>Lactobacillales</taxon>
        <taxon>Streptococcaceae</taxon>
        <taxon>Lactococcus</taxon>
    </lineage>
</organism>
<evidence type="ECO:0000256" key="4">
    <source>
        <dbReference type="ARBA" id="ARBA00022692"/>
    </source>
</evidence>
<feature type="domain" description="Type II secretion system protein GspF" evidence="8">
    <location>
        <begin position="23"/>
        <end position="141"/>
    </location>
</feature>
<dbReference type="PANTHER" id="PTHR30012:SF0">
    <property type="entry name" value="TYPE II SECRETION SYSTEM PROTEIN F-RELATED"/>
    <property type="match status" value="1"/>
</dbReference>
<keyword evidence="4 7" id="KW-0812">Transmembrane</keyword>
<dbReference type="InterPro" id="IPR018076">
    <property type="entry name" value="T2SS_GspF_dom"/>
</dbReference>
<feature type="transmembrane region" description="Helical" evidence="7">
    <location>
        <begin position="155"/>
        <end position="179"/>
    </location>
</feature>
<dbReference type="InterPro" id="IPR047692">
    <property type="entry name" value="T4P_ComGB"/>
</dbReference>
<evidence type="ECO:0000256" key="2">
    <source>
        <dbReference type="ARBA" id="ARBA00005745"/>
    </source>
</evidence>
<dbReference type="PRINTS" id="PR00812">
    <property type="entry name" value="BCTERIALGSPF"/>
</dbReference>
<feature type="transmembrane region" description="Helical" evidence="7">
    <location>
        <begin position="311"/>
        <end position="332"/>
    </location>
</feature>
<dbReference type="Gene3D" id="1.20.81.30">
    <property type="entry name" value="Type II secretion system (T2SS), domain F"/>
    <property type="match status" value="2"/>
</dbReference>
<evidence type="ECO:0000256" key="1">
    <source>
        <dbReference type="ARBA" id="ARBA00004651"/>
    </source>
</evidence>